<protein>
    <recommendedName>
        <fullName evidence="5">DUF2953 domain-containing protein</fullName>
    </recommendedName>
</protein>
<sequence>MILWLIKFILFFIVVVFVGVLFIPLKYSISGEKGDCSQLYIEISWFFKLIKTTAFFQSGLKPKTDFIFAGHGIDVSGNGKKEKKPPGEKEKKTDKNKKKMHPKHVLSKSMLKSISDLLSDFLRWLKPKKFRLRGMVGFEDPHHTGMLCGLLYIFEEPLRNSGINIISIFDREVFEGSFEIEGKLTIAVLLLICMKFVLSKPVRRIISYQIRR</sequence>
<keyword evidence="2" id="KW-0812">Transmembrane</keyword>
<comment type="caution">
    <text evidence="3">The sequence shown here is derived from an EMBL/GenBank/DDBJ whole genome shotgun (WGS) entry which is preliminary data.</text>
</comment>
<evidence type="ECO:0000256" key="2">
    <source>
        <dbReference type="SAM" id="Phobius"/>
    </source>
</evidence>
<name>A0A069REH6_PEPLI</name>
<keyword evidence="2" id="KW-0472">Membrane</keyword>
<dbReference type="InterPro" id="IPR021338">
    <property type="entry name" value="DUF2953"/>
</dbReference>
<keyword evidence="2" id="KW-1133">Transmembrane helix</keyword>
<dbReference type="eggNOG" id="ENOG50332HT">
    <property type="taxonomic scope" value="Bacteria"/>
</dbReference>
<proteinExistence type="predicted"/>
<evidence type="ECO:0000313" key="4">
    <source>
        <dbReference type="Proteomes" id="UP000027946"/>
    </source>
</evidence>
<keyword evidence="4" id="KW-1185">Reference proteome</keyword>
<dbReference type="EMBL" id="JJMM01000010">
    <property type="protein sequence ID" value="KDR95469.1"/>
    <property type="molecule type" value="Genomic_DNA"/>
</dbReference>
<accession>A0A069REH6</accession>
<dbReference type="Proteomes" id="UP000027946">
    <property type="component" value="Unassembled WGS sequence"/>
</dbReference>
<dbReference type="AlphaFoldDB" id="A0A069REH6"/>
<evidence type="ECO:0000313" key="3">
    <source>
        <dbReference type="EMBL" id="KDR95469.1"/>
    </source>
</evidence>
<reference evidence="3 4" key="1">
    <citation type="submission" date="2014-03" db="EMBL/GenBank/DDBJ databases">
        <title>Genome sequence of Clostridium litorale W6, DSM 5388.</title>
        <authorList>
            <person name="Poehlein A."/>
            <person name="Jagirdar A."/>
            <person name="Khonsari B."/>
            <person name="Chibani C.M."/>
            <person name="Gutierrez Gutierrez D.A."/>
            <person name="Davydova E."/>
            <person name="Alghaithi H.S."/>
            <person name="Nair K.P."/>
            <person name="Dhamotharan K."/>
            <person name="Chandran L."/>
            <person name="G W."/>
            <person name="Daniel R."/>
        </authorList>
    </citation>
    <scope>NUCLEOTIDE SEQUENCE [LARGE SCALE GENOMIC DNA]</scope>
    <source>
        <strain evidence="3 4">W6</strain>
    </source>
</reference>
<feature type="transmembrane region" description="Helical" evidence="2">
    <location>
        <begin position="6"/>
        <end position="25"/>
    </location>
</feature>
<evidence type="ECO:0008006" key="5">
    <source>
        <dbReference type="Google" id="ProtNLM"/>
    </source>
</evidence>
<dbReference type="STRING" id="1121324.CLIT_10c01960"/>
<gene>
    <name evidence="3" type="ORF">CLIT_10c01960</name>
</gene>
<feature type="compositionally biased region" description="Basic residues" evidence="1">
    <location>
        <begin position="94"/>
        <end position="103"/>
    </location>
</feature>
<dbReference type="Pfam" id="PF11167">
    <property type="entry name" value="DUF2953"/>
    <property type="match status" value="1"/>
</dbReference>
<feature type="compositionally biased region" description="Basic and acidic residues" evidence="1">
    <location>
        <begin position="84"/>
        <end position="93"/>
    </location>
</feature>
<feature type="region of interest" description="Disordered" evidence="1">
    <location>
        <begin position="77"/>
        <end position="103"/>
    </location>
</feature>
<evidence type="ECO:0000256" key="1">
    <source>
        <dbReference type="SAM" id="MobiDB-lite"/>
    </source>
</evidence>
<organism evidence="3 4">
    <name type="scientific">Peptoclostridium litorale DSM 5388</name>
    <dbReference type="NCBI Taxonomy" id="1121324"/>
    <lineage>
        <taxon>Bacteria</taxon>
        <taxon>Bacillati</taxon>
        <taxon>Bacillota</taxon>
        <taxon>Clostridia</taxon>
        <taxon>Peptostreptococcales</taxon>
        <taxon>Peptoclostridiaceae</taxon>
        <taxon>Peptoclostridium</taxon>
    </lineage>
</organism>